<feature type="transmembrane region" description="Helical" evidence="3">
    <location>
        <begin position="135"/>
        <end position="155"/>
    </location>
</feature>
<dbReference type="SMART" id="SM00116">
    <property type="entry name" value="CBS"/>
    <property type="match status" value="2"/>
</dbReference>
<dbReference type="EMBL" id="BAOS01000013">
    <property type="protein sequence ID" value="GAX60704.1"/>
    <property type="molecule type" value="Genomic_DNA"/>
</dbReference>
<reference evidence="6" key="1">
    <citation type="journal article" date="2017" name="Environ. Microbiol. Rep.">
        <title>Genetic Diversity of Marine Anaerobic Ammonium-Oxidizing Bacteria as Revealed by Genomic and Proteomic Analyses of 'Candidatus Scalindua japonica'.</title>
        <authorList>
            <person name="Oshiki M."/>
            <person name="Mizuto K."/>
            <person name="Kimura Z."/>
            <person name="Kindaichi T."/>
            <person name="Satoh H."/>
            <person name="Okabe S."/>
        </authorList>
    </citation>
    <scope>NUCLEOTIDE SEQUENCE [LARGE SCALE GENOMIC DNA]</scope>
    <source>
        <strain evidence="6">husup-a2</strain>
    </source>
</reference>
<dbReference type="Pfam" id="PF00571">
    <property type="entry name" value="CBS"/>
    <property type="match status" value="2"/>
</dbReference>
<gene>
    <name evidence="5" type="ORF">SCALIN_C13_0221</name>
</gene>
<name>A0A286TXW3_9BACT</name>
<evidence type="ECO:0000256" key="1">
    <source>
        <dbReference type="ARBA" id="ARBA00023122"/>
    </source>
</evidence>
<dbReference type="SUPFAM" id="SSF54631">
    <property type="entry name" value="CBS-domain pair"/>
    <property type="match status" value="1"/>
</dbReference>
<keyword evidence="6" id="KW-1185">Reference proteome</keyword>
<dbReference type="InterPro" id="IPR046342">
    <property type="entry name" value="CBS_dom_sf"/>
</dbReference>
<dbReference type="InterPro" id="IPR000644">
    <property type="entry name" value="CBS_dom"/>
</dbReference>
<protein>
    <recommendedName>
        <fullName evidence="4">CBS domain-containing protein</fullName>
    </recommendedName>
</protein>
<dbReference type="PANTHER" id="PTHR43080">
    <property type="entry name" value="CBS DOMAIN-CONTAINING PROTEIN CBSX3, MITOCHONDRIAL"/>
    <property type="match status" value="1"/>
</dbReference>
<keyword evidence="1 2" id="KW-0129">CBS domain</keyword>
<evidence type="ECO:0000313" key="5">
    <source>
        <dbReference type="EMBL" id="GAX60704.1"/>
    </source>
</evidence>
<feature type="domain" description="CBS" evidence="4">
    <location>
        <begin position="99"/>
        <end position="156"/>
    </location>
</feature>
<dbReference type="PANTHER" id="PTHR43080:SF2">
    <property type="entry name" value="CBS DOMAIN-CONTAINING PROTEIN"/>
    <property type="match status" value="1"/>
</dbReference>
<proteinExistence type="predicted"/>
<dbReference type="PROSITE" id="PS51371">
    <property type="entry name" value="CBS"/>
    <property type="match status" value="2"/>
</dbReference>
<evidence type="ECO:0000259" key="4">
    <source>
        <dbReference type="PROSITE" id="PS51371"/>
    </source>
</evidence>
<comment type="caution">
    <text evidence="5">The sequence shown here is derived from an EMBL/GenBank/DDBJ whole genome shotgun (WGS) entry which is preliminary data.</text>
</comment>
<sequence>MRVKDIMKKNVVTVSEDESLDQLTAKFIKYNFHTLPVTDSNSKVLGIVSYEDLMKIFHHDSALKELKKSSSTCSTTQSAVMEYGFQEDMGSTVRVSDIMDTNVVAVNENATLIEVRTLMQRSGLSQLPVIKDNTLVGFITLFDIIISIFKVMNIIK</sequence>
<dbReference type="InterPro" id="IPR051257">
    <property type="entry name" value="Diverse_CBS-Domain"/>
</dbReference>
<evidence type="ECO:0000256" key="3">
    <source>
        <dbReference type="SAM" id="Phobius"/>
    </source>
</evidence>
<dbReference type="Proteomes" id="UP000218542">
    <property type="component" value="Unassembled WGS sequence"/>
</dbReference>
<organism evidence="5 6">
    <name type="scientific">Candidatus Scalindua japonica</name>
    <dbReference type="NCBI Taxonomy" id="1284222"/>
    <lineage>
        <taxon>Bacteria</taxon>
        <taxon>Pseudomonadati</taxon>
        <taxon>Planctomycetota</taxon>
        <taxon>Candidatus Brocadiia</taxon>
        <taxon>Candidatus Brocadiales</taxon>
        <taxon>Candidatus Scalinduaceae</taxon>
        <taxon>Candidatus Scalindua</taxon>
    </lineage>
</organism>
<keyword evidence="3" id="KW-0812">Transmembrane</keyword>
<dbReference type="Gene3D" id="3.10.580.10">
    <property type="entry name" value="CBS-domain"/>
    <property type="match status" value="1"/>
</dbReference>
<accession>A0A286TXW3</accession>
<keyword evidence="3" id="KW-0472">Membrane</keyword>
<feature type="domain" description="CBS" evidence="4">
    <location>
        <begin position="7"/>
        <end position="65"/>
    </location>
</feature>
<evidence type="ECO:0000313" key="6">
    <source>
        <dbReference type="Proteomes" id="UP000218542"/>
    </source>
</evidence>
<evidence type="ECO:0000256" key="2">
    <source>
        <dbReference type="PROSITE-ProRule" id="PRU00703"/>
    </source>
</evidence>
<dbReference type="AlphaFoldDB" id="A0A286TXW3"/>
<keyword evidence="3" id="KW-1133">Transmembrane helix</keyword>